<feature type="compositionally biased region" description="Low complexity" evidence="1">
    <location>
        <begin position="363"/>
        <end position="384"/>
    </location>
</feature>
<dbReference type="EMBL" id="JAOTPV010000005">
    <property type="protein sequence ID" value="KAJ4482553.1"/>
    <property type="molecule type" value="Genomic_DNA"/>
</dbReference>
<feature type="region of interest" description="Disordered" evidence="1">
    <location>
        <begin position="120"/>
        <end position="296"/>
    </location>
</feature>
<evidence type="ECO:0000313" key="2">
    <source>
        <dbReference type="EMBL" id="KAJ4482553.1"/>
    </source>
</evidence>
<dbReference type="Proteomes" id="UP001150266">
    <property type="component" value="Unassembled WGS sequence"/>
</dbReference>
<feature type="compositionally biased region" description="Low complexity" evidence="1">
    <location>
        <begin position="219"/>
        <end position="238"/>
    </location>
</feature>
<feature type="compositionally biased region" description="Basic and acidic residues" evidence="1">
    <location>
        <begin position="515"/>
        <end position="528"/>
    </location>
</feature>
<reference evidence="2" key="1">
    <citation type="submission" date="2022-08" db="EMBL/GenBank/DDBJ databases">
        <title>A Global Phylogenomic Analysis of the Shiitake Genus Lentinula.</title>
        <authorList>
            <consortium name="DOE Joint Genome Institute"/>
            <person name="Sierra-Patev S."/>
            <person name="Min B."/>
            <person name="Naranjo-Ortiz M."/>
            <person name="Looney B."/>
            <person name="Konkel Z."/>
            <person name="Slot J.C."/>
            <person name="Sakamoto Y."/>
            <person name="Steenwyk J.L."/>
            <person name="Rokas A."/>
            <person name="Carro J."/>
            <person name="Camarero S."/>
            <person name="Ferreira P."/>
            <person name="Molpeceres G."/>
            <person name="Ruiz-Duenas F.J."/>
            <person name="Serrano A."/>
            <person name="Henrissat B."/>
            <person name="Drula E."/>
            <person name="Hughes K.W."/>
            <person name="Mata J.L."/>
            <person name="Ishikawa N.K."/>
            <person name="Vargas-Isla R."/>
            <person name="Ushijima S."/>
            <person name="Smith C.A."/>
            <person name="Ahrendt S."/>
            <person name="Andreopoulos W."/>
            <person name="He G."/>
            <person name="Labutti K."/>
            <person name="Lipzen A."/>
            <person name="Ng V."/>
            <person name="Riley R."/>
            <person name="Sandor L."/>
            <person name="Barry K."/>
            <person name="Martinez A.T."/>
            <person name="Xiao Y."/>
            <person name="Gibbons J.G."/>
            <person name="Terashima K."/>
            <person name="Grigoriev I.V."/>
            <person name="Hibbett D.S."/>
        </authorList>
    </citation>
    <scope>NUCLEOTIDE SEQUENCE</scope>
    <source>
        <strain evidence="2">JLM2183</strain>
    </source>
</reference>
<feature type="compositionally biased region" description="Low complexity" evidence="1">
    <location>
        <begin position="31"/>
        <end position="48"/>
    </location>
</feature>
<feature type="compositionally biased region" description="Acidic residues" evidence="1">
    <location>
        <begin position="135"/>
        <end position="146"/>
    </location>
</feature>
<feature type="compositionally biased region" description="Basic and acidic residues" evidence="1">
    <location>
        <begin position="147"/>
        <end position="160"/>
    </location>
</feature>
<comment type="caution">
    <text evidence="2">The sequence shown here is derived from an EMBL/GenBank/DDBJ whole genome shotgun (WGS) entry which is preliminary data.</text>
</comment>
<dbReference type="AlphaFoldDB" id="A0A9W9AH16"/>
<protein>
    <submittedName>
        <fullName evidence="2">Uncharacterized protein</fullName>
    </submittedName>
</protein>
<evidence type="ECO:0000256" key="1">
    <source>
        <dbReference type="SAM" id="MobiDB-lite"/>
    </source>
</evidence>
<feature type="compositionally biased region" description="Acidic residues" evidence="1">
    <location>
        <begin position="418"/>
        <end position="433"/>
    </location>
</feature>
<feature type="compositionally biased region" description="Polar residues" evidence="1">
    <location>
        <begin position="249"/>
        <end position="262"/>
    </location>
</feature>
<accession>A0A9W9AH16</accession>
<evidence type="ECO:0000313" key="3">
    <source>
        <dbReference type="Proteomes" id="UP001150266"/>
    </source>
</evidence>
<feature type="compositionally biased region" description="Basic and acidic residues" evidence="1">
    <location>
        <begin position="203"/>
        <end position="212"/>
    </location>
</feature>
<feature type="compositionally biased region" description="Low complexity" evidence="1">
    <location>
        <begin position="487"/>
        <end position="496"/>
    </location>
</feature>
<name>A0A9W9AH16_9AGAR</name>
<feature type="compositionally biased region" description="Acidic residues" evidence="1">
    <location>
        <begin position="269"/>
        <end position="286"/>
    </location>
</feature>
<sequence length="592" mass="62995">MGITSIKPQSLAVPVPVTGMSISSIPILVPSSSTSSTLSGSGSASSSSDQGKTIRPVFTLPHVALSDPSGKKDKHSQRKGTKGKGKGPTLITPSLNPLGSFNALGGLVGVLTDQRKQLAFVEEEDDSDPNRDRWDDDFDLGEEDEDFAARSKIDATKSKLDIGLGNNHPHSEHQVLHETLSSSSSSEDDEDETLTSSSKLKARPRERDDRTIRASPGASFSRLPSSSHLSRSPSRTSPSTPPVAALIARSTSDTVTGASAGTTYHAISEAEEENYDDDFVDDDDGGNENGEALLERRTKAAFQRLQNQQGSNNSVSALSRPLFHPDDIKSALFPHINTTQITSTSSSPSGSTSRPSLHGRTYSASAASSLSSSPFSAPLPTSPSGVRRPQLTLPSSALDSHKRVSPGPLTAPLPSIDQGDDVWDADYEDEYDYDYPAPFSAGHNEVKNGTGKIGSIRSPSASQQGSIRSTSHKESVRSTGSGGGRSRGSSNSSEGRAAGLRINGAANQRGSVRSLSEKYDKYTEHPGQEVEAEDFDYKDNDDSPASTIGSAEGGLKFDRPGLLKLNSRLSNRSWLRDEDDNSDEDVFAEKMT</sequence>
<gene>
    <name evidence="2" type="ORF">J3R30DRAFT_2189563</name>
</gene>
<feature type="region of interest" description="Disordered" evidence="1">
    <location>
        <begin position="31"/>
        <end position="94"/>
    </location>
</feature>
<feature type="compositionally biased region" description="Polar residues" evidence="1">
    <location>
        <begin position="505"/>
        <end position="514"/>
    </location>
</feature>
<organism evidence="2 3">
    <name type="scientific">Lentinula aciculospora</name>
    <dbReference type="NCBI Taxonomy" id="153920"/>
    <lineage>
        <taxon>Eukaryota</taxon>
        <taxon>Fungi</taxon>
        <taxon>Dikarya</taxon>
        <taxon>Basidiomycota</taxon>
        <taxon>Agaricomycotina</taxon>
        <taxon>Agaricomycetes</taxon>
        <taxon>Agaricomycetidae</taxon>
        <taxon>Agaricales</taxon>
        <taxon>Marasmiineae</taxon>
        <taxon>Omphalotaceae</taxon>
        <taxon>Lentinula</taxon>
    </lineage>
</organism>
<keyword evidence="3" id="KW-1185">Reference proteome</keyword>
<feature type="compositionally biased region" description="Low complexity" evidence="1">
    <location>
        <begin position="339"/>
        <end position="356"/>
    </location>
</feature>
<feature type="compositionally biased region" description="Basic residues" evidence="1">
    <location>
        <begin position="72"/>
        <end position="85"/>
    </location>
</feature>
<feature type="region of interest" description="Disordered" evidence="1">
    <location>
        <begin position="339"/>
        <end position="553"/>
    </location>
</feature>
<proteinExistence type="predicted"/>
<feature type="compositionally biased region" description="Polar residues" evidence="1">
    <location>
        <begin position="457"/>
        <end position="469"/>
    </location>
</feature>